<dbReference type="RefSeq" id="WP_119054511.1">
    <property type="nucleotide sequence ID" value="NZ_CP032157.1"/>
</dbReference>
<evidence type="ECO:0000313" key="1">
    <source>
        <dbReference type="EMBL" id="AXY78639.1"/>
    </source>
</evidence>
<protein>
    <submittedName>
        <fullName evidence="1">Peptidase</fullName>
    </submittedName>
</protein>
<organism evidence="1 2">
    <name type="scientific">Paraflavitalea soli</name>
    <dbReference type="NCBI Taxonomy" id="2315862"/>
    <lineage>
        <taxon>Bacteria</taxon>
        <taxon>Pseudomonadati</taxon>
        <taxon>Bacteroidota</taxon>
        <taxon>Chitinophagia</taxon>
        <taxon>Chitinophagales</taxon>
        <taxon>Chitinophagaceae</taxon>
        <taxon>Paraflavitalea</taxon>
    </lineage>
</organism>
<dbReference type="GO" id="GO:0005829">
    <property type="term" value="C:cytosol"/>
    <property type="evidence" value="ECO:0007669"/>
    <property type="project" value="TreeGrafter"/>
</dbReference>
<dbReference type="KEGG" id="pseg:D3H65_14010"/>
<dbReference type="PANTHER" id="PTHR30164:SF2">
    <property type="entry name" value="PROTEIN MTFA"/>
    <property type="match status" value="1"/>
</dbReference>
<proteinExistence type="predicted"/>
<name>A0A3B7MZJ3_9BACT</name>
<dbReference type="Proteomes" id="UP000263900">
    <property type="component" value="Chromosome"/>
</dbReference>
<dbReference type="InterPro" id="IPR042252">
    <property type="entry name" value="MtfA_N"/>
</dbReference>
<keyword evidence="2" id="KW-1185">Reference proteome</keyword>
<dbReference type="GO" id="GO:0004177">
    <property type="term" value="F:aminopeptidase activity"/>
    <property type="evidence" value="ECO:0007669"/>
    <property type="project" value="TreeGrafter"/>
</dbReference>
<dbReference type="Gene3D" id="1.10.472.150">
    <property type="entry name" value="Glucose-regulated metallo-peptidase M90, N-terminal domain"/>
    <property type="match status" value="1"/>
</dbReference>
<dbReference type="PANTHER" id="PTHR30164">
    <property type="entry name" value="MTFA PEPTIDASE"/>
    <property type="match status" value="1"/>
</dbReference>
<dbReference type="InterPro" id="IPR010384">
    <property type="entry name" value="MtfA_fam"/>
</dbReference>
<dbReference type="GO" id="GO:0008237">
    <property type="term" value="F:metallopeptidase activity"/>
    <property type="evidence" value="ECO:0007669"/>
    <property type="project" value="InterPro"/>
</dbReference>
<dbReference type="Pfam" id="PF06167">
    <property type="entry name" value="Peptidase_M90"/>
    <property type="match status" value="1"/>
</dbReference>
<reference evidence="1 2" key="1">
    <citation type="submission" date="2018-09" db="EMBL/GenBank/DDBJ databases">
        <title>Genome sequencing of strain 6GH32-13.</title>
        <authorList>
            <person name="Weon H.-Y."/>
            <person name="Heo J."/>
            <person name="Kwon S.-W."/>
        </authorList>
    </citation>
    <scope>NUCLEOTIDE SEQUENCE [LARGE SCALE GENOMIC DNA]</scope>
    <source>
        <strain evidence="1 2">5GH32-13</strain>
    </source>
</reference>
<sequence>METIIGIAGLAIMGVLLSLAFRKKKVIPALSTQNLQSILQQYVAFYRALNDEQKASFEQRVMQFLQKVPITGVKTTVEDVDKVLVGAGAIIPIFAFPGWEYRNIHEVLLYPGSFNEEFGQDGQDRNILGMVGNGPMQNVMVLSQQNVREGFTGSSDKHNTAIHEFVHLVDKSDGATDGLPEALIPHQYAQPWLKRIHEEMQLIREGRSDINYYGTTNEAEFLAVVSEYFFEKPAEMEKKHPELYALLKTIFLPGTPS</sequence>
<dbReference type="SUPFAM" id="SSF55486">
    <property type="entry name" value="Metalloproteases ('zincins'), catalytic domain"/>
    <property type="match status" value="1"/>
</dbReference>
<gene>
    <name evidence="1" type="ORF">D3H65_14010</name>
</gene>
<evidence type="ECO:0000313" key="2">
    <source>
        <dbReference type="Proteomes" id="UP000263900"/>
    </source>
</evidence>
<dbReference type="CDD" id="cd20169">
    <property type="entry name" value="Peptidase_M90_mtfA"/>
    <property type="match status" value="1"/>
</dbReference>
<dbReference type="Gene3D" id="3.40.390.10">
    <property type="entry name" value="Collagenase (Catalytic Domain)"/>
    <property type="match status" value="1"/>
</dbReference>
<dbReference type="OrthoDB" id="9786424at2"/>
<dbReference type="EMBL" id="CP032157">
    <property type="protein sequence ID" value="AXY78639.1"/>
    <property type="molecule type" value="Genomic_DNA"/>
</dbReference>
<dbReference type="InterPro" id="IPR024079">
    <property type="entry name" value="MetalloPept_cat_dom_sf"/>
</dbReference>
<accession>A0A3B7MZJ3</accession>
<dbReference type="AlphaFoldDB" id="A0A3B7MZJ3"/>